<dbReference type="InterPro" id="IPR036388">
    <property type="entry name" value="WH-like_DNA-bd_sf"/>
</dbReference>
<dbReference type="PANTHER" id="PTHR43736:SF4">
    <property type="entry name" value="SLR1690 PROTEIN"/>
    <property type="match status" value="1"/>
</dbReference>
<evidence type="ECO:0000313" key="3">
    <source>
        <dbReference type="Proteomes" id="UP000177579"/>
    </source>
</evidence>
<organism evidence="2 3">
    <name type="scientific">Candidatus Falkowbacteria bacterium RIFOXYD2_FULL_34_120</name>
    <dbReference type="NCBI Taxonomy" id="1798007"/>
    <lineage>
        <taxon>Bacteria</taxon>
        <taxon>Candidatus Falkowiibacteriota</taxon>
    </lineage>
</organism>
<gene>
    <name evidence="2" type="ORF">A2531_00280</name>
</gene>
<dbReference type="SUPFAM" id="SSF46785">
    <property type="entry name" value="Winged helix' DNA-binding domain"/>
    <property type="match status" value="1"/>
</dbReference>
<accession>A0A1F5TR87</accession>
<dbReference type="EMBL" id="MFGO01000011">
    <property type="protein sequence ID" value="OGF41284.1"/>
    <property type="molecule type" value="Genomic_DNA"/>
</dbReference>
<dbReference type="InterPro" id="IPR036390">
    <property type="entry name" value="WH_DNA-bd_sf"/>
</dbReference>
<dbReference type="PANTHER" id="PTHR43736">
    <property type="entry name" value="ADP-RIBOSE PYROPHOSPHATASE"/>
    <property type="match status" value="1"/>
</dbReference>
<dbReference type="InterPro" id="IPR015797">
    <property type="entry name" value="NUDIX_hydrolase-like_dom_sf"/>
</dbReference>
<dbReference type="InterPro" id="IPR054105">
    <property type="entry name" value="WHD_NrtR"/>
</dbReference>
<protein>
    <recommendedName>
        <fullName evidence="1">Nudix hydrolase domain-containing protein</fullName>
    </recommendedName>
</protein>
<sequence>MEDIKQKYEHAVIATDVVIFRAEENDLQVLLIKMKKKPFFDMWATPGGLVKGDESIDIAAKRNLFDKTGVKNVYLEQLYAFGEVDRDPFGRVVSVAYFALLPQGIKLHLKTTEEHGDVGWFSVDGLPVLAYDHKKIIEMALNRLRAKLAYTNIVYSLLPDEFTLTDLQKIYELILDKRQDKRNFRKKILSLKMIKKTGGKTTGGAYRPAELYKFIKKNPEIVQIL</sequence>
<dbReference type="Gene3D" id="3.90.79.10">
    <property type="entry name" value="Nucleoside Triphosphate Pyrophosphohydrolase"/>
    <property type="match status" value="1"/>
</dbReference>
<reference evidence="2 3" key="1">
    <citation type="journal article" date="2016" name="Nat. Commun.">
        <title>Thousands of microbial genomes shed light on interconnected biogeochemical processes in an aquifer system.</title>
        <authorList>
            <person name="Anantharaman K."/>
            <person name="Brown C.T."/>
            <person name="Hug L.A."/>
            <person name="Sharon I."/>
            <person name="Castelle C.J."/>
            <person name="Probst A.J."/>
            <person name="Thomas B.C."/>
            <person name="Singh A."/>
            <person name="Wilkins M.J."/>
            <person name="Karaoz U."/>
            <person name="Brodie E.L."/>
            <person name="Williams K.H."/>
            <person name="Hubbard S.S."/>
            <person name="Banfield J.F."/>
        </authorList>
    </citation>
    <scope>NUCLEOTIDE SEQUENCE [LARGE SCALE GENOMIC DNA]</scope>
</reference>
<dbReference type="PROSITE" id="PS51462">
    <property type="entry name" value="NUDIX"/>
    <property type="match status" value="1"/>
</dbReference>
<dbReference type="Proteomes" id="UP000177579">
    <property type="component" value="Unassembled WGS sequence"/>
</dbReference>
<proteinExistence type="predicted"/>
<dbReference type="CDD" id="cd18873">
    <property type="entry name" value="NUDIX_NadM_like"/>
    <property type="match status" value="1"/>
</dbReference>
<feature type="domain" description="Nudix hydrolase" evidence="1">
    <location>
        <begin position="10"/>
        <end position="144"/>
    </location>
</feature>
<comment type="caution">
    <text evidence="2">The sequence shown here is derived from an EMBL/GenBank/DDBJ whole genome shotgun (WGS) entry which is preliminary data.</text>
</comment>
<dbReference type="Pfam" id="PF00293">
    <property type="entry name" value="NUDIX"/>
    <property type="match status" value="1"/>
</dbReference>
<evidence type="ECO:0000259" key="1">
    <source>
        <dbReference type="PROSITE" id="PS51462"/>
    </source>
</evidence>
<dbReference type="SUPFAM" id="SSF55811">
    <property type="entry name" value="Nudix"/>
    <property type="match status" value="1"/>
</dbReference>
<dbReference type="Pfam" id="PF21906">
    <property type="entry name" value="WHD_NrtR"/>
    <property type="match status" value="1"/>
</dbReference>
<dbReference type="Gene3D" id="1.10.10.10">
    <property type="entry name" value="Winged helix-like DNA-binding domain superfamily/Winged helix DNA-binding domain"/>
    <property type="match status" value="1"/>
</dbReference>
<dbReference type="AlphaFoldDB" id="A0A1F5TR87"/>
<name>A0A1F5TR87_9BACT</name>
<evidence type="ECO:0000313" key="2">
    <source>
        <dbReference type="EMBL" id="OGF41284.1"/>
    </source>
</evidence>
<dbReference type="InterPro" id="IPR000086">
    <property type="entry name" value="NUDIX_hydrolase_dom"/>
</dbReference>